<dbReference type="AlphaFoldDB" id="A0A317TBC4"/>
<dbReference type="PANTHER" id="PTHR30489">
    <property type="entry name" value="LIPOPROTEIN-RELEASING SYSTEM TRANSMEMBRANE PROTEIN LOLE"/>
    <property type="match status" value="1"/>
</dbReference>
<name>A0A317TBC4_9CHLB</name>
<dbReference type="Pfam" id="PF02687">
    <property type="entry name" value="FtsX"/>
    <property type="match status" value="1"/>
</dbReference>
<dbReference type="Proteomes" id="UP000246278">
    <property type="component" value="Unassembled WGS sequence"/>
</dbReference>
<evidence type="ECO:0000256" key="4">
    <source>
        <dbReference type="ARBA" id="ARBA00022692"/>
    </source>
</evidence>
<dbReference type="PANTHER" id="PTHR30489:SF0">
    <property type="entry name" value="LIPOPROTEIN-RELEASING SYSTEM TRANSMEMBRANE PROTEIN LOLE"/>
    <property type="match status" value="1"/>
</dbReference>
<evidence type="ECO:0000256" key="3">
    <source>
        <dbReference type="ARBA" id="ARBA00022475"/>
    </source>
</evidence>
<proteinExistence type="inferred from homology"/>
<organism evidence="9 10">
    <name type="scientific">Prosthecochloris marina</name>
    <dbReference type="NCBI Taxonomy" id="2017681"/>
    <lineage>
        <taxon>Bacteria</taxon>
        <taxon>Pseudomonadati</taxon>
        <taxon>Chlorobiota</taxon>
        <taxon>Chlorobiia</taxon>
        <taxon>Chlorobiales</taxon>
        <taxon>Chlorobiaceae</taxon>
        <taxon>Prosthecochloris</taxon>
    </lineage>
</organism>
<evidence type="ECO:0000259" key="8">
    <source>
        <dbReference type="Pfam" id="PF02687"/>
    </source>
</evidence>
<dbReference type="GO" id="GO:0098797">
    <property type="term" value="C:plasma membrane protein complex"/>
    <property type="evidence" value="ECO:0007669"/>
    <property type="project" value="TreeGrafter"/>
</dbReference>
<evidence type="ECO:0000313" key="10">
    <source>
        <dbReference type="Proteomes" id="UP000246278"/>
    </source>
</evidence>
<keyword evidence="5 7" id="KW-1133">Transmembrane helix</keyword>
<dbReference type="GO" id="GO:0044874">
    <property type="term" value="P:lipoprotein localization to outer membrane"/>
    <property type="evidence" value="ECO:0007669"/>
    <property type="project" value="TreeGrafter"/>
</dbReference>
<evidence type="ECO:0000256" key="2">
    <source>
        <dbReference type="ARBA" id="ARBA00005236"/>
    </source>
</evidence>
<dbReference type="InterPro" id="IPR051447">
    <property type="entry name" value="Lipoprotein-release_system"/>
</dbReference>
<dbReference type="OrthoDB" id="1522724at2"/>
<protein>
    <submittedName>
        <fullName evidence="9">ABC transporter permease</fullName>
    </submittedName>
</protein>
<evidence type="ECO:0000256" key="5">
    <source>
        <dbReference type="ARBA" id="ARBA00022989"/>
    </source>
</evidence>
<evidence type="ECO:0000256" key="1">
    <source>
        <dbReference type="ARBA" id="ARBA00004651"/>
    </source>
</evidence>
<dbReference type="EMBL" id="PDNZ01000001">
    <property type="protein sequence ID" value="PWW83081.1"/>
    <property type="molecule type" value="Genomic_DNA"/>
</dbReference>
<sequence length="419" mass="45922">MRFAPGLWIALRYSFARKRFRVINIISAISLTGIILGVSTLLVVMSVLNGFQQIAWDLFVTVESPAQVLPAEGTHMEVPDSLLAQIGGIEGVVSAEPFAEGSAILSGKENSELVMVKGISRNAHDRLMKQTGREVPYFSRETVSVGEVLAYKAKLAPAAEVKIFSPELIALGLQSLSQPYLLPALTFPVVQVESVFSLQRIFNDHYVLTSREMARRILLQEENLYSGIDVRGSDDRATHAALVRNLRSWVQENGLEDSYVIRPLEEKYRDIFGVMEIEKWVSFSVLMLVIVVAALSLTGSLTMTAIDKRKELFYLRCLGLEKPQFIMIFIMEGGMIGFAGTAIGAAVAWVICSVQKTFGLIELPSKSAFIIEAYPVSMQTSDFVVVSVATIAVSLLVSLYPAFKAAGIAGSKNLSDQAN</sequence>
<dbReference type="InterPro" id="IPR003838">
    <property type="entry name" value="ABC3_permease_C"/>
</dbReference>
<dbReference type="RefSeq" id="WP_110021963.1">
    <property type="nucleotide sequence ID" value="NZ_PDNZ01000001.1"/>
</dbReference>
<keyword evidence="3" id="KW-1003">Cell membrane</keyword>
<gene>
    <name evidence="9" type="ORF">CR164_00520</name>
</gene>
<keyword evidence="6 7" id="KW-0472">Membrane</keyword>
<evidence type="ECO:0000256" key="7">
    <source>
        <dbReference type="SAM" id="Phobius"/>
    </source>
</evidence>
<keyword evidence="10" id="KW-1185">Reference proteome</keyword>
<comment type="caution">
    <text evidence="9">The sequence shown here is derived from an EMBL/GenBank/DDBJ whole genome shotgun (WGS) entry which is preliminary data.</text>
</comment>
<feature type="transmembrane region" description="Helical" evidence="7">
    <location>
        <begin position="21"/>
        <end position="48"/>
    </location>
</feature>
<comment type="similarity">
    <text evidence="2">Belongs to the ABC-4 integral membrane protein family. LolC/E subfamily.</text>
</comment>
<feature type="transmembrane region" description="Helical" evidence="7">
    <location>
        <begin position="280"/>
        <end position="304"/>
    </location>
</feature>
<feature type="transmembrane region" description="Helical" evidence="7">
    <location>
        <begin position="325"/>
        <end position="351"/>
    </location>
</feature>
<feature type="transmembrane region" description="Helical" evidence="7">
    <location>
        <begin position="383"/>
        <end position="403"/>
    </location>
</feature>
<evidence type="ECO:0000313" key="9">
    <source>
        <dbReference type="EMBL" id="PWW83081.1"/>
    </source>
</evidence>
<accession>A0A317TBC4</accession>
<feature type="domain" description="ABC3 transporter permease C-terminal" evidence="8">
    <location>
        <begin position="284"/>
        <end position="407"/>
    </location>
</feature>
<comment type="subcellular location">
    <subcellularLocation>
        <location evidence="1">Cell membrane</location>
        <topology evidence="1">Multi-pass membrane protein</topology>
    </subcellularLocation>
</comment>
<reference evidence="10" key="1">
    <citation type="submission" date="2017-10" db="EMBL/GenBank/DDBJ databases">
        <authorList>
            <person name="Gaisin V.A."/>
            <person name="Rysina M.S."/>
            <person name="Grouzdev D.S."/>
        </authorList>
    </citation>
    <scope>NUCLEOTIDE SEQUENCE [LARGE SCALE GENOMIC DNA]</scope>
    <source>
        <strain evidence="10">V1</strain>
    </source>
</reference>
<keyword evidence="4 7" id="KW-0812">Transmembrane</keyword>
<evidence type="ECO:0000256" key="6">
    <source>
        <dbReference type="ARBA" id="ARBA00023136"/>
    </source>
</evidence>